<accession>A0A1D8N626</accession>
<keyword evidence="1 3" id="KW-0820">tRNA-binding</keyword>
<gene>
    <name evidence="5" type="ORF">YALI1_B02717g</name>
</gene>
<name>A0A1D8N626_YARLL</name>
<dbReference type="PROSITE" id="PS50886">
    <property type="entry name" value="TRBD"/>
    <property type="match status" value="1"/>
</dbReference>
<reference evidence="5 6" key="1">
    <citation type="journal article" date="2016" name="PLoS ONE">
        <title>Sequence Assembly of Yarrowia lipolytica Strain W29/CLIB89 Shows Transposable Element Diversity.</title>
        <authorList>
            <person name="Magnan C."/>
            <person name="Yu J."/>
            <person name="Chang I."/>
            <person name="Jahn E."/>
            <person name="Kanomata Y."/>
            <person name="Wu J."/>
            <person name="Zeller M."/>
            <person name="Oakes M."/>
            <person name="Baldi P."/>
            <person name="Sandmeyer S."/>
        </authorList>
    </citation>
    <scope>NUCLEOTIDE SEQUENCE [LARGE SCALE GENOMIC DNA]</scope>
    <source>
        <strain evidence="6">CLIB89(W29)</strain>
    </source>
</reference>
<dbReference type="AlphaFoldDB" id="A0A1D8N626"/>
<dbReference type="InterPro" id="IPR051270">
    <property type="entry name" value="Tyrosine-tRNA_ligase_regulator"/>
</dbReference>
<dbReference type="InterPro" id="IPR002547">
    <property type="entry name" value="tRNA-bd_dom"/>
</dbReference>
<dbReference type="RefSeq" id="XP_002142996.3">
    <property type="nucleotide sequence ID" value="XM_002142960.3"/>
</dbReference>
<dbReference type="SUPFAM" id="SSF50249">
    <property type="entry name" value="Nucleic acid-binding proteins"/>
    <property type="match status" value="1"/>
</dbReference>
<dbReference type="PANTHER" id="PTHR11586">
    <property type="entry name" value="TRNA-AMINOACYLATION COFACTOR ARC1 FAMILY MEMBER"/>
    <property type="match status" value="1"/>
</dbReference>
<dbReference type="Pfam" id="PF01588">
    <property type="entry name" value="tRNA_bind"/>
    <property type="match status" value="1"/>
</dbReference>
<evidence type="ECO:0000313" key="5">
    <source>
        <dbReference type="EMBL" id="AOW01089.1"/>
    </source>
</evidence>
<keyword evidence="2 3" id="KW-0694">RNA-binding</keyword>
<feature type="domain" description="TRNA-binding" evidence="4">
    <location>
        <begin position="46"/>
        <end position="153"/>
    </location>
</feature>
<evidence type="ECO:0000256" key="2">
    <source>
        <dbReference type="ARBA" id="ARBA00022884"/>
    </source>
</evidence>
<dbReference type="Proteomes" id="UP000182444">
    <property type="component" value="Chromosome 1B"/>
</dbReference>
<evidence type="ECO:0000256" key="3">
    <source>
        <dbReference type="PROSITE-ProRule" id="PRU00209"/>
    </source>
</evidence>
<evidence type="ECO:0000256" key="1">
    <source>
        <dbReference type="ARBA" id="ARBA00022555"/>
    </source>
</evidence>
<dbReference type="Gene3D" id="2.40.50.140">
    <property type="entry name" value="Nucleic acid-binding proteins"/>
    <property type="match status" value="1"/>
</dbReference>
<dbReference type="PANTHER" id="PTHR11586:SF33">
    <property type="entry name" value="AMINOACYL TRNA SYNTHASE COMPLEX-INTERACTING MULTIFUNCTIONAL PROTEIN 1"/>
    <property type="match status" value="1"/>
</dbReference>
<dbReference type="GO" id="GO:0000049">
    <property type="term" value="F:tRNA binding"/>
    <property type="evidence" value="ECO:0007669"/>
    <property type="project" value="UniProtKB-UniRule"/>
</dbReference>
<organism evidence="5 6">
    <name type="scientific">Yarrowia lipolytica</name>
    <name type="common">Candida lipolytica</name>
    <dbReference type="NCBI Taxonomy" id="4952"/>
    <lineage>
        <taxon>Eukaryota</taxon>
        <taxon>Fungi</taxon>
        <taxon>Dikarya</taxon>
        <taxon>Ascomycota</taxon>
        <taxon>Saccharomycotina</taxon>
        <taxon>Dipodascomycetes</taxon>
        <taxon>Dipodascales</taxon>
        <taxon>Dipodascales incertae sedis</taxon>
        <taxon>Yarrowia</taxon>
    </lineage>
</organism>
<dbReference type="KEGG" id="yli:2907352"/>
<dbReference type="VEuPathDB" id="FungiDB:YALI0_B01760g"/>
<evidence type="ECO:0000259" key="4">
    <source>
        <dbReference type="PROSITE" id="PS50886"/>
    </source>
</evidence>
<proteinExistence type="predicted"/>
<dbReference type="GO" id="GO:0017102">
    <property type="term" value="C:methionyl glutamyl tRNA synthetase complex"/>
    <property type="evidence" value="ECO:0007669"/>
    <property type="project" value="TreeGrafter"/>
</dbReference>
<protein>
    <recommendedName>
        <fullName evidence="4">tRNA-binding domain-containing protein</fullName>
    </recommendedName>
</protein>
<dbReference type="GeneID" id="2907352"/>
<dbReference type="EMBL" id="CP017554">
    <property type="protein sequence ID" value="AOW01089.1"/>
    <property type="molecule type" value="Genomic_DNA"/>
</dbReference>
<dbReference type="eggNOG" id="KOG2241">
    <property type="taxonomic scope" value="Eukaryota"/>
</dbReference>
<dbReference type="VEuPathDB" id="FungiDB:YALI1_B02717g"/>
<sequence>MHVALHISCGPLRLVIGFIMGRYLYPYQQYNMFRTARKLKPLGYQTRSFIDVRVAQFTKIKQHPNADSLYLGTVQVGADPADTKQICSGLVRFYKPEDLEGRKIVIVNNLKPAKLRGEPSEVMTLCSEIVDGDNVEIDLLTPPEGSNPGDHLVFEGHEEEIAKSVNPKKFAKLAGRLKTNQDGFVTLDGKLLKDKHGNGVKSKLLDALVR</sequence>
<dbReference type="InterPro" id="IPR012340">
    <property type="entry name" value="NA-bd_OB-fold"/>
</dbReference>
<evidence type="ECO:0000313" key="6">
    <source>
        <dbReference type="Proteomes" id="UP000182444"/>
    </source>
</evidence>